<dbReference type="RefSeq" id="WP_110263780.1">
    <property type="nucleotide sequence ID" value="NZ_CAKZQT010000024.1"/>
</dbReference>
<organism evidence="3 4">
    <name type="scientific">Sinimarinibacterium flocculans</name>
    <dbReference type="NCBI Taxonomy" id="985250"/>
    <lineage>
        <taxon>Bacteria</taxon>
        <taxon>Pseudomonadati</taxon>
        <taxon>Pseudomonadota</taxon>
        <taxon>Gammaproteobacteria</taxon>
        <taxon>Nevskiales</taxon>
        <taxon>Nevskiaceae</taxon>
        <taxon>Sinimarinibacterium</taxon>
    </lineage>
</organism>
<keyword evidence="1" id="KW-0378">Hydrolase</keyword>
<dbReference type="GO" id="GO:0016289">
    <property type="term" value="F:acyl-CoA hydrolase activity"/>
    <property type="evidence" value="ECO:0007669"/>
    <property type="project" value="UniProtKB-ARBA"/>
</dbReference>
<dbReference type="CDD" id="cd03443">
    <property type="entry name" value="PaaI_thioesterase"/>
    <property type="match status" value="1"/>
</dbReference>
<dbReference type="Proteomes" id="UP000248330">
    <property type="component" value="Unassembled WGS sequence"/>
</dbReference>
<evidence type="ECO:0000256" key="1">
    <source>
        <dbReference type="ARBA" id="ARBA00022801"/>
    </source>
</evidence>
<dbReference type="OrthoDB" id="9813158at2"/>
<comment type="caution">
    <text evidence="3">The sequence shown here is derived from an EMBL/GenBank/DDBJ whole genome shotgun (WGS) entry which is preliminary data.</text>
</comment>
<name>A0A318ELG3_9GAMM</name>
<evidence type="ECO:0000313" key="4">
    <source>
        <dbReference type="Proteomes" id="UP000248330"/>
    </source>
</evidence>
<keyword evidence="4" id="KW-1185">Reference proteome</keyword>
<dbReference type="NCBIfam" id="TIGR00369">
    <property type="entry name" value="unchar_dom_1"/>
    <property type="match status" value="1"/>
</dbReference>
<dbReference type="EMBL" id="QICN01000001">
    <property type="protein sequence ID" value="PXV71684.1"/>
    <property type="molecule type" value="Genomic_DNA"/>
</dbReference>
<protein>
    <submittedName>
        <fullName evidence="3">Uncharacterized protein (TIGR00369 family)</fullName>
    </submittedName>
</protein>
<sequence length="161" mass="17399">MVGEGGLPGGDPVAVVRQFGEQVPHSRDLGMQVLAVEDDQVRMRLVPQPWLLDDDDAADLCSSVLYSLADSAAGLAVYAATRTLTPIATLDLRMDYLRPAAGDRAVVALARCLRFTEDVALVHCEIRSEGQTQPVATGTVNFMRNTQGRRFQAADEGDQRA</sequence>
<dbReference type="InterPro" id="IPR003736">
    <property type="entry name" value="PAAI_dom"/>
</dbReference>
<dbReference type="AlphaFoldDB" id="A0A318ELG3"/>
<feature type="domain" description="Thioesterase" evidence="2">
    <location>
        <begin position="64"/>
        <end position="133"/>
    </location>
</feature>
<evidence type="ECO:0000313" key="3">
    <source>
        <dbReference type="EMBL" id="PXV71684.1"/>
    </source>
</evidence>
<dbReference type="SUPFAM" id="SSF54637">
    <property type="entry name" value="Thioesterase/thiol ester dehydrase-isomerase"/>
    <property type="match status" value="1"/>
</dbReference>
<dbReference type="InterPro" id="IPR006683">
    <property type="entry name" value="Thioestr_dom"/>
</dbReference>
<evidence type="ECO:0000259" key="2">
    <source>
        <dbReference type="Pfam" id="PF03061"/>
    </source>
</evidence>
<accession>A0A318ELG3</accession>
<proteinExistence type="predicted"/>
<gene>
    <name evidence="3" type="ORF">C8D93_101739</name>
</gene>
<reference evidence="3 4" key="1">
    <citation type="submission" date="2018-04" db="EMBL/GenBank/DDBJ databases">
        <title>Genomic Encyclopedia of Type Strains, Phase IV (KMG-IV): sequencing the most valuable type-strain genomes for metagenomic binning, comparative biology and taxonomic classification.</title>
        <authorList>
            <person name="Goeker M."/>
        </authorList>
    </citation>
    <scope>NUCLEOTIDE SEQUENCE [LARGE SCALE GENOMIC DNA]</scope>
    <source>
        <strain evidence="3 4">DSM 104150</strain>
    </source>
</reference>
<dbReference type="InterPro" id="IPR029069">
    <property type="entry name" value="HotDog_dom_sf"/>
</dbReference>
<dbReference type="Gene3D" id="3.10.129.10">
    <property type="entry name" value="Hotdog Thioesterase"/>
    <property type="match status" value="1"/>
</dbReference>
<dbReference type="Pfam" id="PF03061">
    <property type="entry name" value="4HBT"/>
    <property type="match status" value="1"/>
</dbReference>